<dbReference type="Proteomes" id="UP000287601">
    <property type="component" value="Chromosome"/>
</dbReference>
<dbReference type="Pfam" id="PF03180">
    <property type="entry name" value="Lipoprotein_9"/>
    <property type="match status" value="1"/>
</dbReference>
<evidence type="ECO:0000256" key="4">
    <source>
        <dbReference type="ARBA" id="ARBA00023139"/>
    </source>
</evidence>
<evidence type="ECO:0000256" key="5">
    <source>
        <dbReference type="ARBA" id="ARBA00023288"/>
    </source>
</evidence>
<dbReference type="Gene3D" id="3.40.190.10">
    <property type="entry name" value="Periplasmic binding protein-like II"/>
    <property type="match status" value="2"/>
</dbReference>
<dbReference type="PROSITE" id="PS51257">
    <property type="entry name" value="PROKAR_LIPOPROTEIN"/>
    <property type="match status" value="1"/>
</dbReference>
<dbReference type="SUPFAM" id="SSF53850">
    <property type="entry name" value="Periplasmic binding protein-like II"/>
    <property type="match status" value="1"/>
</dbReference>
<organism evidence="9 10">
    <name type="scientific">Aminipila luticellarii</name>
    <dbReference type="NCBI Taxonomy" id="2507160"/>
    <lineage>
        <taxon>Bacteria</taxon>
        <taxon>Bacillati</taxon>
        <taxon>Bacillota</taxon>
        <taxon>Clostridia</taxon>
        <taxon>Peptostreptococcales</taxon>
        <taxon>Anaerovoracaceae</taxon>
        <taxon>Aminipila</taxon>
    </lineage>
</organism>
<evidence type="ECO:0000256" key="7">
    <source>
        <dbReference type="PIRSR" id="PIRSR002854-1"/>
    </source>
</evidence>
<comment type="subcellular location">
    <subcellularLocation>
        <location evidence="1">Membrane</location>
        <topology evidence="1">Lipid-anchor</topology>
    </subcellularLocation>
</comment>
<evidence type="ECO:0000256" key="3">
    <source>
        <dbReference type="ARBA" id="ARBA00023136"/>
    </source>
</evidence>
<comment type="similarity">
    <text evidence="6">Belongs to the nlpA lipoprotein family.</text>
</comment>
<dbReference type="InterPro" id="IPR004872">
    <property type="entry name" value="Lipoprotein_NlpA"/>
</dbReference>
<evidence type="ECO:0000256" key="8">
    <source>
        <dbReference type="SAM" id="SignalP"/>
    </source>
</evidence>
<evidence type="ECO:0000256" key="1">
    <source>
        <dbReference type="ARBA" id="ARBA00004635"/>
    </source>
</evidence>
<keyword evidence="2 8" id="KW-0732">Signal</keyword>
<proteinExistence type="inferred from homology"/>
<reference evidence="9 10" key="1">
    <citation type="submission" date="2019-01" db="EMBL/GenBank/DDBJ databases">
        <title>Draft genomes of a novel of Aminipila strains.</title>
        <authorList>
            <person name="Ma S."/>
        </authorList>
    </citation>
    <scope>NUCLEOTIDE SEQUENCE [LARGE SCALE GENOMIC DNA]</scope>
    <source>
        <strain evidence="10">JN-39</strain>
    </source>
</reference>
<protein>
    <recommendedName>
        <fullName evidence="6">Lipoprotein</fullName>
    </recommendedName>
</protein>
<keyword evidence="4" id="KW-0564">Palmitate</keyword>
<keyword evidence="5 6" id="KW-0449">Lipoprotein</keyword>
<name>A0A410PUG8_9FIRM</name>
<dbReference type="PANTHER" id="PTHR30429">
    <property type="entry name" value="D-METHIONINE-BINDING LIPOPROTEIN METQ"/>
    <property type="match status" value="1"/>
</dbReference>
<accession>A0A410PUG8</accession>
<gene>
    <name evidence="9" type="ORF">EQM06_04785</name>
</gene>
<sequence>MKKKTVLGLILVIVLTVALSACGDKKEKNTGNGEKVVKVGVVGESNEMWDPVIKELGKEGIQVELISFTDYGTPNQALDNGEIDLNAFQHYAYLNEEIKNKGYKITAIGDTFISSMNIYSDKVSDVKEIQKDSKIAVPNDATNEGRALKILEAAGLIKLNKAAGDSPEVSDITENPLNLELVEADAANVYSLLPDVAAAVINCNYALDNGLNPAKDSIFQDNPSYYTGKSYINLIAARTADKENETYKKIVKAYQSEAVKEVYATTFKGSYIAAWKE</sequence>
<dbReference type="GO" id="GO:0016020">
    <property type="term" value="C:membrane"/>
    <property type="evidence" value="ECO:0007669"/>
    <property type="project" value="UniProtKB-SubCell"/>
</dbReference>
<evidence type="ECO:0000256" key="6">
    <source>
        <dbReference type="PIRNR" id="PIRNR002854"/>
    </source>
</evidence>
<feature type="chain" id="PRO_5039627187" description="Lipoprotein" evidence="8">
    <location>
        <begin position="21"/>
        <end position="277"/>
    </location>
</feature>
<dbReference type="RefSeq" id="WP_128745242.1">
    <property type="nucleotide sequence ID" value="NZ_CP035281.1"/>
</dbReference>
<feature type="lipid moiety-binding region" description="S-diacylglycerol cysteine" evidence="7">
    <location>
        <position position="22"/>
    </location>
</feature>
<evidence type="ECO:0000313" key="10">
    <source>
        <dbReference type="Proteomes" id="UP000287601"/>
    </source>
</evidence>
<dbReference type="EMBL" id="CP035281">
    <property type="protein sequence ID" value="QAT42592.1"/>
    <property type="molecule type" value="Genomic_DNA"/>
</dbReference>
<keyword evidence="3" id="KW-0472">Membrane</keyword>
<keyword evidence="10" id="KW-1185">Reference proteome</keyword>
<dbReference type="PIRSF" id="PIRSF002854">
    <property type="entry name" value="MetQ"/>
    <property type="match status" value="1"/>
</dbReference>
<evidence type="ECO:0000256" key="2">
    <source>
        <dbReference type="ARBA" id="ARBA00022729"/>
    </source>
</evidence>
<dbReference type="KEGG" id="amij:EQM06_04785"/>
<dbReference type="OrthoDB" id="9812878at2"/>
<dbReference type="PANTHER" id="PTHR30429:SF3">
    <property type="entry name" value="LIPOPROTEIN"/>
    <property type="match status" value="1"/>
</dbReference>
<dbReference type="AlphaFoldDB" id="A0A410PUG8"/>
<feature type="signal peptide" evidence="8">
    <location>
        <begin position="1"/>
        <end position="20"/>
    </location>
</feature>
<evidence type="ECO:0000313" key="9">
    <source>
        <dbReference type="EMBL" id="QAT42592.1"/>
    </source>
</evidence>